<dbReference type="STRING" id="838561.P344_02460"/>
<dbReference type="Pfam" id="PF05215">
    <property type="entry name" value="Spiralin"/>
    <property type="match status" value="1"/>
</dbReference>
<dbReference type="InterPro" id="IPR007880">
    <property type="entry name" value="Spiralin"/>
</dbReference>
<sequence length="136" mass="14827">MKAIKATVQETLAKVASEVTDADYTIAGIEEIKKDADVSKPVTLTVKANADSTKITGDSKSFAVTFKSDQEVVTAIKTAIDSLQGDDLKVSPIVNTENAAKNAVEKVIDGKIKLNTEGKNQIKCWLFNINNRWWIN</sequence>
<evidence type="ECO:0000313" key="1">
    <source>
        <dbReference type="EMBL" id="AHI57839.1"/>
    </source>
</evidence>
<dbReference type="KEGG" id="smir:SMM_0411"/>
<dbReference type="EMBL" id="CP006720">
    <property type="protein sequence ID" value="AHI57839.1"/>
    <property type="molecule type" value="Genomic_DNA"/>
</dbReference>
<evidence type="ECO:0000313" key="2">
    <source>
        <dbReference type="Proteomes" id="UP000019260"/>
    </source>
</evidence>
<dbReference type="Proteomes" id="UP000019260">
    <property type="component" value="Chromosome"/>
</dbReference>
<name>W0GQE8_9MOLU</name>
<accession>W0GQE8</accession>
<dbReference type="HOGENOM" id="CLU_1874139_0_0_14"/>
<keyword evidence="2" id="KW-1185">Reference proteome</keyword>
<dbReference type="PATRIC" id="fig|838561.3.peg.473"/>
<dbReference type="RefSeq" id="WP_025317215.1">
    <property type="nucleotide sequence ID" value="NZ_CP002082.1"/>
</dbReference>
<gene>
    <name evidence="1" type="ORF">P344_02460</name>
</gene>
<dbReference type="GO" id="GO:0016020">
    <property type="term" value="C:membrane"/>
    <property type="evidence" value="ECO:0007669"/>
    <property type="project" value="InterPro"/>
</dbReference>
<dbReference type="KEGG" id="smia:P344_02460"/>
<reference evidence="1 2" key="1">
    <citation type="submission" date="2013-09" db="EMBL/GenBank/DDBJ databases">
        <title>Complete genome sequence of Spiroplasma mirum suckling mouse cataract agent.</title>
        <authorList>
            <person name="Landry C.A."/>
            <person name="Bastian F.O."/>
            <person name="Thune R.L."/>
        </authorList>
    </citation>
    <scope>NUCLEOTIDE SEQUENCE [LARGE SCALE GENOMIC DNA]</scope>
    <source>
        <strain evidence="1 2">SMCA</strain>
    </source>
</reference>
<organism evidence="1 2">
    <name type="scientific">Spiroplasma mirum ATCC 29335</name>
    <dbReference type="NCBI Taxonomy" id="838561"/>
    <lineage>
        <taxon>Bacteria</taxon>
        <taxon>Bacillati</taxon>
        <taxon>Mycoplasmatota</taxon>
        <taxon>Mollicutes</taxon>
        <taxon>Entomoplasmatales</taxon>
        <taxon>Spiroplasmataceae</taxon>
        <taxon>Spiroplasma</taxon>
    </lineage>
</organism>
<protein>
    <submittedName>
        <fullName evidence="1">Uncharacterized protein</fullName>
    </submittedName>
</protein>
<dbReference type="AlphaFoldDB" id="W0GQE8"/>
<proteinExistence type="predicted"/>